<keyword evidence="2" id="KW-1185">Reference proteome</keyword>
<dbReference type="AlphaFoldDB" id="A0A098M6C4"/>
<organism evidence="1 2">
    <name type="scientific">Paenibacillus wynnii</name>
    <dbReference type="NCBI Taxonomy" id="268407"/>
    <lineage>
        <taxon>Bacteria</taxon>
        <taxon>Bacillati</taxon>
        <taxon>Bacillota</taxon>
        <taxon>Bacilli</taxon>
        <taxon>Bacillales</taxon>
        <taxon>Paenibacillaceae</taxon>
        <taxon>Paenibacillus</taxon>
    </lineage>
</organism>
<dbReference type="EMBL" id="JQCR01000003">
    <property type="protein sequence ID" value="KGE17092.1"/>
    <property type="molecule type" value="Genomic_DNA"/>
</dbReference>
<accession>A0A098M6C4</accession>
<reference evidence="1 2" key="2">
    <citation type="submission" date="2014-10" db="EMBL/GenBank/DDBJ databases">
        <title>Comparative genomics of the Paenibacillus odorifer group.</title>
        <authorList>
            <person name="Tsai Y.-C."/>
            <person name="Martin N."/>
            <person name="Korlach J."/>
            <person name="Wiedmann M."/>
        </authorList>
    </citation>
    <scope>NUCLEOTIDE SEQUENCE [LARGE SCALE GENOMIC DNA]</scope>
    <source>
        <strain evidence="1 2">DSM 18334</strain>
    </source>
</reference>
<evidence type="ECO:0000313" key="2">
    <source>
        <dbReference type="Proteomes" id="UP000029734"/>
    </source>
</evidence>
<sequence>MLEGKMDVLTDYLKFLQSNEEELLPGMLTILESAISHKYSIDSIQTDFENQLTAMGKYYETERNVRYFIDYIYLLAKYYSINGKYYDSINIILQSLTSCIRLEDDTGFRKSVVLFESLREHTNSDQLAEYQAIMLKILD</sequence>
<evidence type="ECO:0000313" key="1">
    <source>
        <dbReference type="EMBL" id="KGE17092.1"/>
    </source>
</evidence>
<evidence type="ECO:0008006" key="3">
    <source>
        <dbReference type="Google" id="ProtNLM"/>
    </source>
</evidence>
<name>A0A098M6C4_9BACL</name>
<protein>
    <recommendedName>
        <fullName evidence="3">Transcriptional regulator</fullName>
    </recommendedName>
</protein>
<dbReference type="Proteomes" id="UP000029734">
    <property type="component" value="Unassembled WGS sequence"/>
</dbReference>
<proteinExistence type="predicted"/>
<dbReference type="STRING" id="268407.PWYN_20785"/>
<comment type="caution">
    <text evidence="1">The sequence shown here is derived from an EMBL/GenBank/DDBJ whole genome shotgun (WGS) entry which is preliminary data.</text>
</comment>
<reference evidence="1 2" key="1">
    <citation type="submission" date="2014-08" db="EMBL/GenBank/DDBJ databases">
        <authorList>
            <person name="den Bakker H.C."/>
        </authorList>
    </citation>
    <scope>NUCLEOTIDE SEQUENCE [LARGE SCALE GENOMIC DNA]</scope>
    <source>
        <strain evidence="1 2">DSM 18334</strain>
    </source>
</reference>
<gene>
    <name evidence="1" type="ORF">PWYN_20785</name>
</gene>